<sequence length="74" mass="8259">MDAAVTPPLRLQILQTDGISSSSTRARLQNFLAGYDDRRRLASHGGDSTIAAQLQKLTEALREERDIRKKFTDS</sequence>
<dbReference type="HOGENOM" id="CLU_184662_0_0_1"/>
<dbReference type="EMBL" id="KE504144">
    <property type="protein sequence ID" value="EPT01145.1"/>
    <property type="molecule type" value="Genomic_DNA"/>
</dbReference>
<proteinExistence type="predicted"/>
<name>S8FSG8_FOMSC</name>
<protein>
    <submittedName>
        <fullName evidence="1">Uncharacterized protein</fullName>
    </submittedName>
</protein>
<dbReference type="InParanoid" id="S8FSG8"/>
<evidence type="ECO:0000313" key="2">
    <source>
        <dbReference type="Proteomes" id="UP000015241"/>
    </source>
</evidence>
<reference evidence="1 2" key="1">
    <citation type="journal article" date="2012" name="Science">
        <title>The Paleozoic origin of enzymatic lignin decomposition reconstructed from 31 fungal genomes.</title>
        <authorList>
            <person name="Floudas D."/>
            <person name="Binder M."/>
            <person name="Riley R."/>
            <person name="Barry K."/>
            <person name="Blanchette R.A."/>
            <person name="Henrissat B."/>
            <person name="Martinez A.T."/>
            <person name="Otillar R."/>
            <person name="Spatafora J.W."/>
            <person name="Yadav J.S."/>
            <person name="Aerts A."/>
            <person name="Benoit I."/>
            <person name="Boyd A."/>
            <person name="Carlson A."/>
            <person name="Copeland A."/>
            <person name="Coutinho P.M."/>
            <person name="de Vries R.P."/>
            <person name="Ferreira P."/>
            <person name="Findley K."/>
            <person name="Foster B."/>
            <person name="Gaskell J."/>
            <person name="Glotzer D."/>
            <person name="Gorecki P."/>
            <person name="Heitman J."/>
            <person name="Hesse C."/>
            <person name="Hori C."/>
            <person name="Igarashi K."/>
            <person name="Jurgens J.A."/>
            <person name="Kallen N."/>
            <person name="Kersten P."/>
            <person name="Kohler A."/>
            <person name="Kuees U."/>
            <person name="Kumar T.K.A."/>
            <person name="Kuo A."/>
            <person name="LaButti K."/>
            <person name="Larrondo L.F."/>
            <person name="Lindquist E."/>
            <person name="Ling A."/>
            <person name="Lombard V."/>
            <person name="Lucas S."/>
            <person name="Lundell T."/>
            <person name="Martin R."/>
            <person name="McLaughlin D.J."/>
            <person name="Morgenstern I."/>
            <person name="Morin E."/>
            <person name="Murat C."/>
            <person name="Nagy L.G."/>
            <person name="Nolan M."/>
            <person name="Ohm R.A."/>
            <person name="Patyshakuliyeva A."/>
            <person name="Rokas A."/>
            <person name="Ruiz-Duenas F.J."/>
            <person name="Sabat G."/>
            <person name="Salamov A."/>
            <person name="Samejima M."/>
            <person name="Schmutz J."/>
            <person name="Slot J.C."/>
            <person name="St John F."/>
            <person name="Stenlid J."/>
            <person name="Sun H."/>
            <person name="Sun S."/>
            <person name="Syed K."/>
            <person name="Tsang A."/>
            <person name="Wiebenga A."/>
            <person name="Young D."/>
            <person name="Pisabarro A."/>
            <person name="Eastwood D.C."/>
            <person name="Martin F."/>
            <person name="Cullen D."/>
            <person name="Grigoriev I.V."/>
            <person name="Hibbett D.S."/>
        </authorList>
    </citation>
    <scope>NUCLEOTIDE SEQUENCE</scope>
    <source>
        <strain evidence="2">FP-58527</strain>
    </source>
</reference>
<dbReference type="AlphaFoldDB" id="S8FSG8"/>
<evidence type="ECO:0000313" key="1">
    <source>
        <dbReference type="EMBL" id="EPT01145.1"/>
    </source>
</evidence>
<gene>
    <name evidence="1" type="ORF">FOMPIDRAFT_1023448</name>
</gene>
<dbReference type="OrthoDB" id="3017409at2759"/>
<dbReference type="Proteomes" id="UP000015241">
    <property type="component" value="Unassembled WGS sequence"/>
</dbReference>
<organism evidence="1 2">
    <name type="scientific">Fomitopsis schrenkii</name>
    <name type="common">Brown rot fungus</name>
    <dbReference type="NCBI Taxonomy" id="2126942"/>
    <lineage>
        <taxon>Eukaryota</taxon>
        <taxon>Fungi</taxon>
        <taxon>Dikarya</taxon>
        <taxon>Basidiomycota</taxon>
        <taxon>Agaricomycotina</taxon>
        <taxon>Agaricomycetes</taxon>
        <taxon>Polyporales</taxon>
        <taxon>Fomitopsis</taxon>
    </lineage>
</organism>
<keyword evidence="2" id="KW-1185">Reference proteome</keyword>
<accession>S8FSG8</accession>